<feature type="transmembrane region" description="Helical" evidence="2">
    <location>
        <begin position="139"/>
        <end position="157"/>
    </location>
</feature>
<keyword evidence="2" id="KW-0812">Transmembrane</keyword>
<feature type="transmembrane region" description="Helical" evidence="2">
    <location>
        <begin position="190"/>
        <end position="212"/>
    </location>
</feature>
<dbReference type="AlphaFoldDB" id="A0A7W6F755"/>
<dbReference type="EMBL" id="BSPG01000026">
    <property type="protein sequence ID" value="GLS45730.1"/>
    <property type="molecule type" value="Genomic_DNA"/>
</dbReference>
<evidence type="ECO:0000313" key="5">
    <source>
        <dbReference type="EMBL" id="MBB3903033.1"/>
    </source>
</evidence>
<dbReference type="Proteomes" id="UP000517759">
    <property type="component" value="Unassembled WGS sequence"/>
</dbReference>
<feature type="domain" description="Heparan-alpha-glucosaminide N-acetyltransferase catalytic" evidence="3">
    <location>
        <begin position="64"/>
        <end position="290"/>
    </location>
</feature>
<keyword evidence="2" id="KW-0472">Membrane</keyword>
<dbReference type="Pfam" id="PF07786">
    <property type="entry name" value="HGSNAT_cat"/>
    <property type="match status" value="1"/>
</dbReference>
<name>A0A7W6F755_9HYPH</name>
<accession>A0A7W6F755</accession>
<reference evidence="5 6" key="3">
    <citation type="submission" date="2020-08" db="EMBL/GenBank/DDBJ databases">
        <title>Genomic Encyclopedia of Type Strains, Phase IV (KMG-IV): sequencing the most valuable type-strain genomes for metagenomic binning, comparative biology and taxonomic classification.</title>
        <authorList>
            <person name="Goeker M."/>
        </authorList>
    </citation>
    <scope>NUCLEOTIDE SEQUENCE [LARGE SCALE GENOMIC DNA]</scope>
    <source>
        <strain evidence="5 6">DSM 24105</strain>
    </source>
</reference>
<evidence type="ECO:0000313" key="6">
    <source>
        <dbReference type="Proteomes" id="UP000517759"/>
    </source>
</evidence>
<proteinExistence type="predicted"/>
<protein>
    <submittedName>
        <fullName evidence="5">Putative membrane protein</fullName>
    </submittedName>
</protein>
<organism evidence="5 6">
    <name type="scientific">Methylobacterium brachythecii</name>
    <dbReference type="NCBI Taxonomy" id="1176177"/>
    <lineage>
        <taxon>Bacteria</taxon>
        <taxon>Pseudomonadati</taxon>
        <taxon>Pseudomonadota</taxon>
        <taxon>Alphaproteobacteria</taxon>
        <taxon>Hyphomicrobiales</taxon>
        <taxon>Methylobacteriaceae</taxon>
        <taxon>Methylobacterium</taxon>
    </lineage>
</organism>
<feature type="transmembrane region" description="Helical" evidence="2">
    <location>
        <begin position="163"/>
        <end position="183"/>
    </location>
</feature>
<reference evidence="4" key="4">
    <citation type="submission" date="2023-01" db="EMBL/GenBank/DDBJ databases">
        <title>Draft genome sequence of Methylobacterium brachythecii strain NBRC 107710.</title>
        <authorList>
            <person name="Sun Q."/>
            <person name="Mori K."/>
        </authorList>
    </citation>
    <scope>NUCLEOTIDE SEQUENCE</scope>
    <source>
        <strain evidence="4">NBRC 107710</strain>
    </source>
</reference>
<evidence type="ECO:0000256" key="2">
    <source>
        <dbReference type="SAM" id="Phobius"/>
    </source>
</evidence>
<dbReference type="Proteomes" id="UP001156881">
    <property type="component" value="Unassembled WGS sequence"/>
</dbReference>
<feature type="transmembrane region" description="Helical" evidence="2">
    <location>
        <begin position="106"/>
        <end position="127"/>
    </location>
</feature>
<keyword evidence="7" id="KW-1185">Reference proteome</keyword>
<evidence type="ECO:0000313" key="7">
    <source>
        <dbReference type="Proteomes" id="UP001156881"/>
    </source>
</evidence>
<comment type="caution">
    <text evidence="5">The sequence shown here is derived from an EMBL/GenBank/DDBJ whole genome shotgun (WGS) entry which is preliminary data.</text>
</comment>
<feature type="transmembrane region" description="Helical" evidence="2">
    <location>
        <begin position="232"/>
        <end position="253"/>
    </location>
</feature>
<dbReference type="InterPro" id="IPR012429">
    <property type="entry name" value="HGSNAT_cat"/>
</dbReference>
<feature type="transmembrane region" description="Helical" evidence="2">
    <location>
        <begin position="70"/>
        <end position="86"/>
    </location>
</feature>
<feature type="region of interest" description="Disordered" evidence="1">
    <location>
        <begin position="33"/>
        <end position="60"/>
    </location>
</feature>
<gene>
    <name evidence="4" type="ORF">GCM10007884_37210</name>
    <name evidence="5" type="ORF">GGR33_002535</name>
</gene>
<evidence type="ECO:0000259" key="3">
    <source>
        <dbReference type="Pfam" id="PF07786"/>
    </source>
</evidence>
<dbReference type="EMBL" id="JACIDN010000004">
    <property type="protein sequence ID" value="MBB3903033.1"/>
    <property type="molecule type" value="Genomic_DNA"/>
</dbReference>
<sequence length="381" mass="41156">MVPQDDAPVLVEDEARSVTMSRAVWREGRASLVPGNDATRKSMHDATPARAGDQPADTGRPRARLDVIDAVRAAALVAMASYHFTWDLGFLRLTPLNAALTPPGRVIAHLIAGSFLLLVGISLVLATRNGLRWRPYLMRLARIGAGAILITGMTYWVMRDGFIFFGILHCIAVSSVLALPLLLMPRRAGIVLSTLLSIGLILGSVTLRASLLDEPALAFLGLAHLPPQTNDWVPLFPWFGIVCAGIALGRLGLPAFLRSPLARWRAEGRLARAATFAGRHSLAFYLIHQPVLYGLVYAVVSVTGPHPRAGVAEFRTEFEGNCTRTGGAREACHVASKCIADVLRREGLWGSGRPYTLEERAKAQGFARQCYEAAEGTASPP</sequence>
<evidence type="ECO:0000313" key="4">
    <source>
        <dbReference type="EMBL" id="GLS45730.1"/>
    </source>
</evidence>
<keyword evidence="2" id="KW-1133">Transmembrane helix</keyword>
<reference evidence="7" key="2">
    <citation type="journal article" date="2019" name="Int. J. Syst. Evol. Microbiol.">
        <title>The Global Catalogue of Microorganisms (GCM) 10K type strain sequencing project: providing services to taxonomists for standard genome sequencing and annotation.</title>
        <authorList>
            <consortium name="The Broad Institute Genomics Platform"/>
            <consortium name="The Broad Institute Genome Sequencing Center for Infectious Disease"/>
            <person name="Wu L."/>
            <person name="Ma J."/>
        </authorList>
    </citation>
    <scope>NUCLEOTIDE SEQUENCE [LARGE SCALE GENOMIC DNA]</scope>
    <source>
        <strain evidence="7">NBRC 107710</strain>
    </source>
</reference>
<evidence type="ECO:0000256" key="1">
    <source>
        <dbReference type="SAM" id="MobiDB-lite"/>
    </source>
</evidence>
<reference evidence="4" key="1">
    <citation type="journal article" date="2014" name="Int. J. Syst. Evol. Microbiol.">
        <title>Complete genome of a new Firmicutes species belonging to the dominant human colonic microbiota ('Ruminococcus bicirculans') reveals two chromosomes and a selective capacity to utilize plant glucans.</title>
        <authorList>
            <consortium name="NISC Comparative Sequencing Program"/>
            <person name="Wegmann U."/>
            <person name="Louis P."/>
            <person name="Goesmann A."/>
            <person name="Henrissat B."/>
            <person name="Duncan S.H."/>
            <person name="Flint H.J."/>
        </authorList>
    </citation>
    <scope>NUCLEOTIDE SEQUENCE</scope>
    <source>
        <strain evidence="4">NBRC 107710</strain>
    </source>
</reference>